<protein>
    <submittedName>
        <fullName evidence="2">Uncharacterized protein</fullName>
    </submittedName>
</protein>
<evidence type="ECO:0000313" key="2">
    <source>
        <dbReference type="EMBL" id="KNC72325.1"/>
    </source>
</evidence>
<organism evidence="2 3">
    <name type="scientific">Sphaeroforma arctica JP610</name>
    <dbReference type="NCBI Taxonomy" id="667725"/>
    <lineage>
        <taxon>Eukaryota</taxon>
        <taxon>Ichthyosporea</taxon>
        <taxon>Ichthyophonida</taxon>
        <taxon>Sphaeroforma</taxon>
    </lineage>
</organism>
<dbReference type="GeneID" id="25915626"/>
<proteinExistence type="predicted"/>
<keyword evidence="3" id="KW-1185">Reference proteome</keyword>
<dbReference type="EMBL" id="KQ247244">
    <property type="protein sequence ID" value="KNC72325.1"/>
    <property type="molecule type" value="Genomic_DNA"/>
</dbReference>
<evidence type="ECO:0000313" key="3">
    <source>
        <dbReference type="Proteomes" id="UP000054560"/>
    </source>
</evidence>
<dbReference type="Proteomes" id="UP000054560">
    <property type="component" value="Unassembled WGS sequence"/>
</dbReference>
<sequence length="97" mass="10750">MTYVTYFLKADNDRGNSLSYAPTNQPSAHESKVDTQNEAAELDLQRLEAAHAEIQRLAIEIAEAEAQKLAAEEIEVQRYTQEAAEIAQAEKLAKESA</sequence>
<dbReference type="AlphaFoldDB" id="A0A0L0F6H5"/>
<feature type="region of interest" description="Disordered" evidence="1">
    <location>
        <begin position="15"/>
        <end position="36"/>
    </location>
</feature>
<reference evidence="2 3" key="1">
    <citation type="submission" date="2011-02" db="EMBL/GenBank/DDBJ databases">
        <title>The Genome Sequence of Sphaeroforma arctica JP610.</title>
        <authorList>
            <consortium name="The Broad Institute Genome Sequencing Platform"/>
            <person name="Russ C."/>
            <person name="Cuomo C."/>
            <person name="Young S.K."/>
            <person name="Zeng Q."/>
            <person name="Gargeya S."/>
            <person name="Alvarado L."/>
            <person name="Berlin A."/>
            <person name="Chapman S.B."/>
            <person name="Chen Z."/>
            <person name="Freedman E."/>
            <person name="Gellesch M."/>
            <person name="Goldberg J."/>
            <person name="Griggs A."/>
            <person name="Gujja S."/>
            <person name="Heilman E."/>
            <person name="Heiman D."/>
            <person name="Howarth C."/>
            <person name="Mehta T."/>
            <person name="Neiman D."/>
            <person name="Pearson M."/>
            <person name="Roberts A."/>
            <person name="Saif S."/>
            <person name="Shea T."/>
            <person name="Shenoy N."/>
            <person name="Sisk P."/>
            <person name="Stolte C."/>
            <person name="Sykes S."/>
            <person name="White J."/>
            <person name="Yandava C."/>
            <person name="Burger G."/>
            <person name="Gray M.W."/>
            <person name="Holland P.W.H."/>
            <person name="King N."/>
            <person name="Lang F.B.F."/>
            <person name="Roger A.J."/>
            <person name="Ruiz-Trillo I."/>
            <person name="Haas B."/>
            <person name="Nusbaum C."/>
            <person name="Birren B."/>
        </authorList>
    </citation>
    <scope>NUCLEOTIDE SEQUENCE [LARGE SCALE GENOMIC DNA]</scope>
    <source>
        <strain evidence="2 3">JP610</strain>
    </source>
</reference>
<name>A0A0L0F6H5_9EUKA</name>
<evidence type="ECO:0000256" key="1">
    <source>
        <dbReference type="SAM" id="MobiDB-lite"/>
    </source>
</evidence>
<dbReference type="RefSeq" id="XP_014146227.1">
    <property type="nucleotide sequence ID" value="XM_014290752.1"/>
</dbReference>
<gene>
    <name evidence="2" type="ORF">SARC_15122</name>
</gene>
<feature type="compositionally biased region" description="Polar residues" evidence="1">
    <location>
        <begin position="15"/>
        <end position="28"/>
    </location>
</feature>
<accession>A0A0L0F6H5</accession>